<keyword evidence="2" id="KW-1185">Reference proteome</keyword>
<evidence type="ECO:0000313" key="1">
    <source>
        <dbReference type="Ensembl" id="ENSFHEP00000017839.1"/>
    </source>
</evidence>
<reference evidence="1" key="1">
    <citation type="submission" date="2025-08" db="UniProtKB">
        <authorList>
            <consortium name="Ensembl"/>
        </authorList>
    </citation>
    <scope>IDENTIFICATION</scope>
</reference>
<dbReference type="InterPro" id="IPR036291">
    <property type="entry name" value="NAD(P)-bd_dom_sf"/>
</dbReference>
<dbReference type="GeneTree" id="ENSGT01070000254090"/>
<accession>A0A3Q2PX25</accession>
<sequence length="49" mass="5118">MPRQDGKVAIVTGGGRGIGYEVVRHLARLGAHVIIGTVSNTSSLTCKLK</sequence>
<reference evidence="1" key="2">
    <citation type="submission" date="2025-09" db="UniProtKB">
        <authorList>
            <consortium name="Ensembl"/>
        </authorList>
    </citation>
    <scope>IDENTIFICATION</scope>
</reference>
<proteinExistence type="predicted"/>
<dbReference type="AlphaFoldDB" id="A0A3Q2PX25"/>
<name>A0A3Q2PX25_FUNHE</name>
<dbReference type="Gene3D" id="3.40.50.720">
    <property type="entry name" value="NAD(P)-binding Rossmann-like Domain"/>
    <property type="match status" value="1"/>
</dbReference>
<dbReference type="SUPFAM" id="SSF51735">
    <property type="entry name" value="NAD(P)-binding Rossmann-fold domains"/>
    <property type="match status" value="1"/>
</dbReference>
<organism evidence="1 2">
    <name type="scientific">Fundulus heteroclitus</name>
    <name type="common">Killifish</name>
    <name type="synonym">Mummichog</name>
    <dbReference type="NCBI Taxonomy" id="8078"/>
    <lineage>
        <taxon>Eukaryota</taxon>
        <taxon>Metazoa</taxon>
        <taxon>Chordata</taxon>
        <taxon>Craniata</taxon>
        <taxon>Vertebrata</taxon>
        <taxon>Euteleostomi</taxon>
        <taxon>Actinopterygii</taxon>
        <taxon>Neopterygii</taxon>
        <taxon>Teleostei</taxon>
        <taxon>Neoteleostei</taxon>
        <taxon>Acanthomorphata</taxon>
        <taxon>Ovalentaria</taxon>
        <taxon>Atherinomorphae</taxon>
        <taxon>Cyprinodontiformes</taxon>
        <taxon>Fundulidae</taxon>
        <taxon>Fundulus</taxon>
    </lineage>
</organism>
<protein>
    <submittedName>
        <fullName evidence="1">Uncharacterized protein</fullName>
    </submittedName>
</protein>
<dbReference type="Pfam" id="PF00106">
    <property type="entry name" value="adh_short"/>
    <property type="match status" value="1"/>
</dbReference>
<dbReference type="Ensembl" id="ENSFHET00000026641.1">
    <property type="protein sequence ID" value="ENSFHEP00000017839.1"/>
    <property type="gene ID" value="ENSFHEG00000019606.1"/>
</dbReference>
<dbReference type="InterPro" id="IPR002347">
    <property type="entry name" value="SDR_fam"/>
</dbReference>
<dbReference type="STRING" id="8078.ENSFHEP00000017839"/>
<evidence type="ECO:0000313" key="2">
    <source>
        <dbReference type="Proteomes" id="UP000265000"/>
    </source>
</evidence>
<dbReference type="Proteomes" id="UP000265000">
    <property type="component" value="Unplaced"/>
</dbReference>